<evidence type="ECO:0000313" key="3">
    <source>
        <dbReference type="Proteomes" id="UP000552709"/>
    </source>
</evidence>
<proteinExistence type="predicted"/>
<gene>
    <name evidence="2" type="ORF">HNQ08_005627</name>
</gene>
<evidence type="ECO:0000313" key="2">
    <source>
        <dbReference type="EMBL" id="MBB5366495.1"/>
    </source>
</evidence>
<sequence length="64" mass="6416">MKKGMTTGLMAGLLSGAALAGGSEGGRQEGLLLVNGAQIHYVSQGSGTPMLLLHGYPLSGELFA</sequence>
<dbReference type="AlphaFoldDB" id="A0A7W8NI31"/>
<feature type="chain" id="PRO_5031062248" description="Alpha/beta hydrolase" evidence="1">
    <location>
        <begin position="21"/>
        <end position="64"/>
    </location>
</feature>
<dbReference type="Proteomes" id="UP000552709">
    <property type="component" value="Unassembled WGS sequence"/>
</dbReference>
<comment type="caution">
    <text evidence="2">The sequence shown here is derived from an EMBL/GenBank/DDBJ whole genome shotgun (WGS) entry which is preliminary data.</text>
</comment>
<evidence type="ECO:0008006" key="4">
    <source>
        <dbReference type="Google" id="ProtNLM"/>
    </source>
</evidence>
<feature type="non-terminal residue" evidence="2">
    <location>
        <position position="64"/>
    </location>
</feature>
<dbReference type="Gene3D" id="3.40.50.1820">
    <property type="entry name" value="alpha/beta hydrolase"/>
    <property type="match status" value="1"/>
</dbReference>
<dbReference type="EMBL" id="JACHFL010000054">
    <property type="protein sequence ID" value="MBB5366495.1"/>
    <property type="molecule type" value="Genomic_DNA"/>
</dbReference>
<evidence type="ECO:0000256" key="1">
    <source>
        <dbReference type="SAM" id="SignalP"/>
    </source>
</evidence>
<keyword evidence="3" id="KW-1185">Reference proteome</keyword>
<reference evidence="2 3" key="1">
    <citation type="submission" date="2020-08" db="EMBL/GenBank/DDBJ databases">
        <title>Genomic Encyclopedia of Type Strains, Phase IV (KMG-IV): sequencing the most valuable type-strain genomes for metagenomic binning, comparative biology and taxonomic classification.</title>
        <authorList>
            <person name="Goeker M."/>
        </authorList>
    </citation>
    <scope>NUCLEOTIDE SEQUENCE [LARGE SCALE GENOMIC DNA]</scope>
    <source>
        <strain evidence="2 3">DSM 27939</strain>
    </source>
</reference>
<dbReference type="SUPFAM" id="SSF53474">
    <property type="entry name" value="alpha/beta-Hydrolases"/>
    <property type="match status" value="1"/>
</dbReference>
<name>A0A7W8NI31_9DEIO</name>
<accession>A0A7W8NI31</accession>
<organism evidence="2 3">
    <name type="scientific">Deinococcus humi</name>
    <dbReference type="NCBI Taxonomy" id="662880"/>
    <lineage>
        <taxon>Bacteria</taxon>
        <taxon>Thermotogati</taxon>
        <taxon>Deinococcota</taxon>
        <taxon>Deinococci</taxon>
        <taxon>Deinococcales</taxon>
        <taxon>Deinococcaceae</taxon>
        <taxon>Deinococcus</taxon>
    </lineage>
</organism>
<feature type="signal peptide" evidence="1">
    <location>
        <begin position="1"/>
        <end position="20"/>
    </location>
</feature>
<protein>
    <recommendedName>
        <fullName evidence="4">Alpha/beta hydrolase</fullName>
    </recommendedName>
</protein>
<keyword evidence="1" id="KW-0732">Signal</keyword>
<dbReference type="InterPro" id="IPR029058">
    <property type="entry name" value="AB_hydrolase_fold"/>
</dbReference>